<feature type="signal peptide" evidence="3">
    <location>
        <begin position="1"/>
        <end position="18"/>
    </location>
</feature>
<feature type="transmembrane region" description="Helical" evidence="2">
    <location>
        <begin position="612"/>
        <end position="632"/>
    </location>
</feature>
<name>A0AA36GDB3_9BILA</name>
<keyword evidence="2" id="KW-0472">Membrane</keyword>
<keyword evidence="7" id="KW-1185">Reference proteome</keyword>
<keyword evidence="2" id="KW-0812">Transmembrane</keyword>
<evidence type="ECO:0000313" key="7">
    <source>
        <dbReference type="Proteomes" id="UP001177023"/>
    </source>
</evidence>
<feature type="compositionally biased region" description="Acidic residues" evidence="1">
    <location>
        <begin position="827"/>
        <end position="836"/>
    </location>
</feature>
<dbReference type="EMBL" id="CATQJA010002709">
    <property type="protein sequence ID" value="CAJ0586865.1"/>
    <property type="molecule type" value="Genomic_DNA"/>
</dbReference>
<feature type="non-terminal residue" evidence="6">
    <location>
        <position position="846"/>
    </location>
</feature>
<organism evidence="6 7">
    <name type="scientific">Mesorhabditis spiculigera</name>
    <dbReference type="NCBI Taxonomy" id="96644"/>
    <lineage>
        <taxon>Eukaryota</taxon>
        <taxon>Metazoa</taxon>
        <taxon>Ecdysozoa</taxon>
        <taxon>Nematoda</taxon>
        <taxon>Chromadorea</taxon>
        <taxon>Rhabditida</taxon>
        <taxon>Rhabditina</taxon>
        <taxon>Rhabditomorpha</taxon>
        <taxon>Rhabditoidea</taxon>
        <taxon>Rhabditidae</taxon>
        <taxon>Mesorhabditinae</taxon>
        <taxon>Mesorhabditis</taxon>
    </lineage>
</organism>
<feature type="transmembrane region" description="Helical" evidence="2">
    <location>
        <begin position="421"/>
        <end position="449"/>
    </location>
</feature>
<dbReference type="Proteomes" id="UP001177023">
    <property type="component" value="Unassembled WGS sequence"/>
</dbReference>
<evidence type="ECO:0000313" key="6">
    <source>
        <dbReference type="EMBL" id="CAJ0586865.1"/>
    </source>
</evidence>
<feature type="transmembrane region" description="Helical" evidence="2">
    <location>
        <begin position="383"/>
        <end position="401"/>
    </location>
</feature>
<dbReference type="PANTHER" id="PTHR11161:SF65">
    <property type="entry name" value="NOSE RESISTANT TO FLUOXETINE PROTEIN 6"/>
    <property type="match status" value="1"/>
</dbReference>
<dbReference type="InterPro" id="IPR006621">
    <property type="entry name" value="Nose-resist-to-fluoxetine_N"/>
</dbReference>
<feature type="chain" id="PRO_5041588935" description="Nose resistant-to-fluoxetine protein N-terminal domain-containing protein" evidence="3">
    <location>
        <begin position="19"/>
        <end position="846"/>
    </location>
</feature>
<dbReference type="InterPro" id="IPR052728">
    <property type="entry name" value="O2_lipid_transport_reg"/>
</dbReference>
<gene>
    <name evidence="6" type="ORF">MSPICULIGERA_LOCUS24847</name>
    <name evidence="5" type="ORF">MSPICULIGERA_LOCUS4275</name>
</gene>
<feature type="region of interest" description="Disordered" evidence="1">
    <location>
        <begin position="822"/>
        <end position="846"/>
    </location>
</feature>
<feature type="transmembrane region" description="Helical" evidence="2">
    <location>
        <begin position="692"/>
        <end position="712"/>
    </location>
</feature>
<evidence type="ECO:0000256" key="3">
    <source>
        <dbReference type="SAM" id="SignalP"/>
    </source>
</evidence>
<dbReference type="EMBL" id="CATQJA010001087">
    <property type="protein sequence ID" value="CAJ0565642.1"/>
    <property type="molecule type" value="Genomic_DNA"/>
</dbReference>
<proteinExistence type="predicted"/>
<comment type="caution">
    <text evidence="6">The sequence shown here is derived from an EMBL/GenBank/DDBJ whole genome shotgun (WGS) entry which is preliminary data.</text>
</comment>
<dbReference type="Pfam" id="PF01757">
    <property type="entry name" value="Acyl_transf_3"/>
    <property type="match status" value="1"/>
</dbReference>
<evidence type="ECO:0000256" key="1">
    <source>
        <dbReference type="SAM" id="MobiDB-lite"/>
    </source>
</evidence>
<feature type="transmembrane region" description="Helical" evidence="2">
    <location>
        <begin position="652"/>
        <end position="672"/>
    </location>
</feature>
<feature type="compositionally biased region" description="Basic and acidic residues" evidence="1">
    <location>
        <begin position="837"/>
        <end position="846"/>
    </location>
</feature>
<keyword evidence="2" id="KW-1133">Transmembrane helix</keyword>
<evidence type="ECO:0000259" key="4">
    <source>
        <dbReference type="SMART" id="SM00703"/>
    </source>
</evidence>
<dbReference type="AlphaFoldDB" id="A0AA36GDB3"/>
<evidence type="ECO:0000313" key="5">
    <source>
        <dbReference type="EMBL" id="CAJ0565642.1"/>
    </source>
</evidence>
<keyword evidence="3" id="KW-0732">Signal</keyword>
<feature type="transmembrane region" description="Helical" evidence="2">
    <location>
        <begin position="305"/>
        <end position="328"/>
    </location>
</feature>
<reference evidence="6" key="1">
    <citation type="submission" date="2023-06" db="EMBL/GenBank/DDBJ databases">
        <authorList>
            <person name="Delattre M."/>
        </authorList>
    </citation>
    <scope>NUCLEOTIDE SEQUENCE</scope>
    <source>
        <strain evidence="6">AF72</strain>
    </source>
</reference>
<feature type="transmembrane region" description="Helical" evidence="2">
    <location>
        <begin position="765"/>
        <end position="787"/>
    </location>
</feature>
<sequence>MRLLLVVLLLYLFSYSECAKVDVDTLFSDEDEYDADEKDEMGSVFTKFMPDSQTQLVLDLDIFRHFFDYSDAYRDAIADGDVEMLSYAIEMVEKLREYDVSAGCLADMFHFGWTAVEYATHVKAHKNCTDCKCTPLFQQKKNERSWIFNVLDSMGKMPAGVLNGNNLWVGSYPTCRKVQVVKNHQGQKWSGQYCLAHLNAYNRDNPLKWAVAVAEAPDAHCYGGNDKPKTTEGPEASKCFDLLSLLNFGLCVPSTCTEYDVRKMVKFGYGMAEAAVGRDLVCDVHVECRSGQRERELYDSRLSHFARYLLGFITVMLVFGTAYDYLVLEKELRNLSDKERKVARERIHPFLKAVIAFSVYTNGKQVLRTDHGNKKDQIDCLHGMRFLSMAWIILGHTYYYIGTSLTMDNLVPSLVSFPQMFYTQIIVQAPLAVDSFFYLSGLLSSYMMFKKMYKDKMFGTLKRPALWIMIYVRRYLRITPTYVFIMLLDVTVFSYFTDGPFWRPIEKTGCQKAWWTNLIYMNNFLLQDVECCMGWTWYLANDFQLQVFSPLLLIPLSIAPKIGFLVAGAMLAGSSIWQVILQLIHDYPPAPLLTAKLQIVEKLDSYWKDVYVRPYCRCQPFILGILVGWLLIQLTKDKASLRYKLSKKQLALGWTISTILGLYSVFGLYNFSRTGDISLWYSVMYSAFGRPAYAVAIAWASFVCATGNAPYVNGFLAWKFFTPLSRITFCAYLIHPILLQIYNFSRPQPFHLTTFFQMMRHTFEAIIVSYTAALVISMAVEVPTSIFEARTMDRLNKFMKKPREPTEHQPIELVDKARLAEERAEQVEEVPEISDVSEEKNETGGI</sequence>
<evidence type="ECO:0000256" key="2">
    <source>
        <dbReference type="SAM" id="Phobius"/>
    </source>
</evidence>
<feature type="transmembrane region" description="Helical" evidence="2">
    <location>
        <begin position="475"/>
        <end position="496"/>
    </location>
</feature>
<protein>
    <recommendedName>
        <fullName evidence="4">Nose resistant-to-fluoxetine protein N-terminal domain-containing protein</fullName>
    </recommendedName>
</protein>
<feature type="transmembrane region" description="Helical" evidence="2">
    <location>
        <begin position="724"/>
        <end position="745"/>
    </location>
</feature>
<feature type="domain" description="Nose resistant-to-fluoxetine protein N-terminal" evidence="4">
    <location>
        <begin position="128"/>
        <end position="284"/>
    </location>
</feature>
<dbReference type="PANTHER" id="PTHR11161">
    <property type="entry name" value="O-ACYLTRANSFERASE"/>
    <property type="match status" value="1"/>
</dbReference>
<accession>A0AA36GDB3</accession>
<dbReference type="SMART" id="SM00703">
    <property type="entry name" value="NRF"/>
    <property type="match status" value="1"/>
</dbReference>
<dbReference type="Pfam" id="PF20146">
    <property type="entry name" value="NRF"/>
    <property type="match status" value="1"/>
</dbReference>
<dbReference type="GO" id="GO:0016747">
    <property type="term" value="F:acyltransferase activity, transferring groups other than amino-acyl groups"/>
    <property type="evidence" value="ECO:0007669"/>
    <property type="project" value="InterPro"/>
</dbReference>
<dbReference type="InterPro" id="IPR002656">
    <property type="entry name" value="Acyl_transf_3_dom"/>
</dbReference>